<proteinExistence type="inferred from homology"/>
<dbReference type="EMBL" id="MHST01000002">
    <property type="protein sequence ID" value="OHA50019.1"/>
    <property type="molecule type" value="Genomic_DNA"/>
</dbReference>
<keyword evidence="3" id="KW-0378">Hydrolase</keyword>
<accession>A0A1G2PQL3</accession>
<dbReference type="PRINTS" id="PR00834">
    <property type="entry name" value="PROTEASES2C"/>
</dbReference>
<feature type="region of interest" description="Disordered" evidence="4">
    <location>
        <begin position="41"/>
        <end position="64"/>
    </location>
</feature>
<feature type="compositionally biased region" description="Basic and acidic residues" evidence="4">
    <location>
        <begin position="405"/>
        <end position="422"/>
    </location>
</feature>
<protein>
    <recommendedName>
        <fullName evidence="5">PDZ domain-containing protein</fullName>
    </recommendedName>
</protein>
<dbReference type="GO" id="GO:0042597">
    <property type="term" value="C:periplasmic space"/>
    <property type="evidence" value="ECO:0007669"/>
    <property type="project" value="TreeGrafter"/>
</dbReference>
<dbReference type="Proteomes" id="UP000178690">
    <property type="component" value="Unassembled WGS sequence"/>
</dbReference>
<dbReference type="InterPro" id="IPR036034">
    <property type="entry name" value="PDZ_sf"/>
</dbReference>
<dbReference type="SMART" id="SM00228">
    <property type="entry name" value="PDZ"/>
    <property type="match status" value="1"/>
</dbReference>
<feature type="domain" description="PDZ" evidence="5">
    <location>
        <begin position="325"/>
        <end position="389"/>
    </location>
</feature>
<dbReference type="STRING" id="1802363.A2682_02020"/>
<evidence type="ECO:0000313" key="7">
    <source>
        <dbReference type="Proteomes" id="UP000178690"/>
    </source>
</evidence>
<dbReference type="AlphaFoldDB" id="A0A1G2PQL3"/>
<evidence type="ECO:0000313" key="6">
    <source>
        <dbReference type="EMBL" id="OHA50019.1"/>
    </source>
</evidence>
<dbReference type="SUPFAM" id="SSF50494">
    <property type="entry name" value="Trypsin-like serine proteases"/>
    <property type="match status" value="2"/>
</dbReference>
<comment type="caution">
    <text evidence="6">The sequence shown here is derived from an EMBL/GenBank/DDBJ whole genome shotgun (WGS) entry which is preliminary data.</text>
</comment>
<dbReference type="Pfam" id="PF00089">
    <property type="entry name" value="Trypsin"/>
    <property type="match status" value="1"/>
</dbReference>
<dbReference type="PROSITE" id="PS50106">
    <property type="entry name" value="PDZ"/>
    <property type="match status" value="1"/>
</dbReference>
<evidence type="ECO:0000256" key="2">
    <source>
        <dbReference type="ARBA" id="ARBA00022670"/>
    </source>
</evidence>
<dbReference type="GO" id="GO:0004252">
    <property type="term" value="F:serine-type endopeptidase activity"/>
    <property type="evidence" value="ECO:0007669"/>
    <property type="project" value="InterPro"/>
</dbReference>
<gene>
    <name evidence="6" type="ORF">A2682_02020</name>
</gene>
<dbReference type="InterPro" id="IPR001478">
    <property type="entry name" value="PDZ"/>
</dbReference>
<evidence type="ECO:0000256" key="4">
    <source>
        <dbReference type="SAM" id="MobiDB-lite"/>
    </source>
</evidence>
<sequence>MPRSSIVTAIKRALPAVVSIRSIPYRKTAGDEYEVLPEDSGYAASSENPVPGEQSPSEMPDEGLGGSGVIIAPDGLIVTNKHVIANLKERYEVLLPDGRWYPARILARDPATDVAFLRVRKQGFLPIALGSARSLELGDMVIAIGNALGQFTNTASAGIVSGLSRSLVAALDTAGAMEELEGLIQTDAAINPGNSGGPLVNLNGEAVGINVASVLGAQNLGFAIPIDIVRRAMEELEGLIQTDAAINPGNSGGPLVNLNGEAVGINVASVLGAQNLGFAIPIDIVRRDMEELRSFGRIRRVYLGIRYMPVSEELARTFHLPVQEGALIASDAAVPTVIERSAAHRAGLRPRDVILEVNGEAITTQRSLAAVLSQKSVGEQLALTVLRGNRRLRVAVTPTEWQTPEEEKSSDRGKPTQDGKSS</sequence>
<comment type="similarity">
    <text evidence="1">Belongs to the peptidase S1C family.</text>
</comment>
<dbReference type="InterPro" id="IPR043504">
    <property type="entry name" value="Peptidase_S1_PA_chymotrypsin"/>
</dbReference>
<dbReference type="Gene3D" id="2.30.42.10">
    <property type="match status" value="1"/>
</dbReference>
<dbReference type="PANTHER" id="PTHR22939:SF129">
    <property type="entry name" value="SERINE PROTEASE HTRA2, MITOCHONDRIAL"/>
    <property type="match status" value="1"/>
</dbReference>
<feature type="region of interest" description="Disordered" evidence="4">
    <location>
        <begin position="396"/>
        <end position="422"/>
    </location>
</feature>
<dbReference type="GO" id="GO:0006515">
    <property type="term" value="P:protein quality control for misfolded or incompletely synthesized proteins"/>
    <property type="evidence" value="ECO:0007669"/>
    <property type="project" value="TreeGrafter"/>
</dbReference>
<dbReference type="SUPFAM" id="SSF50156">
    <property type="entry name" value="PDZ domain-like"/>
    <property type="match status" value="1"/>
</dbReference>
<dbReference type="CDD" id="cd06779">
    <property type="entry name" value="cpPDZ_Deg_HtrA-like"/>
    <property type="match status" value="1"/>
</dbReference>
<evidence type="ECO:0000256" key="3">
    <source>
        <dbReference type="ARBA" id="ARBA00022801"/>
    </source>
</evidence>
<dbReference type="Gene3D" id="2.40.10.120">
    <property type="match status" value="1"/>
</dbReference>
<dbReference type="PANTHER" id="PTHR22939">
    <property type="entry name" value="SERINE PROTEASE FAMILY S1C HTRA-RELATED"/>
    <property type="match status" value="1"/>
</dbReference>
<organism evidence="6 7">
    <name type="scientific">Terrybacteria sp. (strain RIFCSPHIGHO2_01_FULL_58_15)</name>
    <dbReference type="NCBI Taxonomy" id="1802363"/>
    <lineage>
        <taxon>Bacteria</taxon>
        <taxon>Candidatus Terryibacteriota</taxon>
    </lineage>
</organism>
<name>A0A1G2PQL3_TERXR</name>
<reference evidence="6 7" key="1">
    <citation type="journal article" date="2016" name="Nat. Commun.">
        <title>Thousands of microbial genomes shed light on interconnected biogeochemical processes in an aquifer system.</title>
        <authorList>
            <person name="Anantharaman K."/>
            <person name="Brown C.T."/>
            <person name="Hug L.A."/>
            <person name="Sharon I."/>
            <person name="Castelle C.J."/>
            <person name="Probst A.J."/>
            <person name="Thomas B.C."/>
            <person name="Singh A."/>
            <person name="Wilkins M.J."/>
            <person name="Karaoz U."/>
            <person name="Brodie E.L."/>
            <person name="Williams K.H."/>
            <person name="Hubbard S.S."/>
            <person name="Banfield J.F."/>
        </authorList>
    </citation>
    <scope>NUCLEOTIDE SEQUENCE [LARGE SCALE GENOMIC DNA]</scope>
    <source>
        <strain evidence="7">RIFCSPHIGHO2_01_FULL_58_15</strain>
    </source>
</reference>
<evidence type="ECO:0000259" key="5">
    <source>
        <dbReference type="PROSITE" id="PS50106"/>
    </source>
</evidence>
<dbReference type="InterPro" id="IPR001254">
    <property type="entry name" value="Trypsin_dom"/>
</dbReference>
<dbReference type="Gene3D" id="2.40.10.10">
    <property type="entry name" value="Trypsin-like serine proteases"/>
    <property type="match status" value="1"/>
</dbReference>
<keyword evidence="2" id="KW-0645">Protease</keyword>
<dbReference type="Pfam" id="PF13365">
    <property type="entry name" value="Trypsin_2"/>
    <property type="match status" value="1"/>
</dbReference>
<dbReference type="InterPro" id="IPR001940">
    <property type="entry name" value="Peptidase_S1C"/>
</dbReference>
<evidence type="ECO:0000256" key="1">
    <source>
        <dbReference type="ARBA" id="ARBA00010541"/>
    </source>
</evidence>
<dbReference type="InterPro" id="IPR009003">
    <property type="entry name" value="Peptidase_S1_PA"/>
</dbReference>
<dbReference type="Pfam" id="PF13180">
    <property type="entry name" value="PDZ_2"/>
    <property type="match status" value="1"/>
</dbReference>